<name>A0A231GVV7_9NOCA</name>
<evidence type="ECO:0000313" key="4">
    <source>
        <dbReference type="Proteomes" id="UP000215506"/>
    </source>
</evidence>
<dbReference type="EMBL" id="NGAF01000027">
    <property type="protein sequence ID" value="OXR40759.1"/>
    <property type="molecule type" value="Genomic_DNA"/>
</dbReference>
<reference evidence="3 4" key="1">
    <citation type="submission" date="2017-07" db="EMBL/GenBank/DDBJ databases">
        <title>First draft Genome Sequence of Nocardia cerradoensis isolated from human infection.</title>
        <authorList>
            <person name="Carrasco G."/>
        </authorList>
    </citation>
    <scope>NUCLEOTIDE SEQUENCE [LARGE SCALE GENOMIC DNA]</scope>
    <source>
        <strain evidence="3 4">CNM20130759</strain>
    </source>
</reference>
<organism evidence="3 4">
    <name type="scientific">Nocardia cerradoensis</name>
    <dbReference type="NCBI Taxonomy" id="85688"/>
    <lineage>
        <taxon>Bacteria</taxon>
        <taxon>Bacillati</taxon>
        <taxon>Actinomycetota</taxon>
        <taxon>Actinomycetes</taxon>
        <taxon>Mycobacteriales</taxon>
        <taxon>Nocardiaceae</taxon>
        <taxon>Nocardia</taxon>
    </lineage>
</organism>
<keyword evidence="4" id="KW-1185">Reference proteome</keyword>
<feature type="chain" id="PRO_5039055261" evidence="2">
    <location>
        <begin position="20"/>
        <end position="131"/>
    </location>
</feature>
<sequence length="131" mass="13552">MKRPTIVSAALFLACFASAVLLLAVADHKLDERSDALLESHCARTIPVPTAATASSWAATVLLICAAAAAVVFLVSATRFSSTPAKVLGIVVAASAVIISIGYALVVGSALLQPNTDEPISPRYHPCEAFF</sequence>
<evidence type="ECO:0000313" key="3">
    <source>
        <dbReference type="EMBL" id="OXR40759.1"/>
    </source>
</evidence>
<keyword evidence="2" id="KW-0732">Signal</keyword>
<evidence type="ECO:0000256" key="2">
    <source>
        <dbReference type="SAM" id="SignalP"/>
    </source>
</evidence>
<keyword evidence="1" id="KW-0812">Transmembrane</keyword>
<protein>
    <submittedName>
        <fullName evidence="3">Uncharacterized protein</fullName>
    </submittedName>
</protein>
<dbReference type="PROSITE" id="PS51257">
    <property type="entry name" value="PROKAR_LIPOPROTEIN"/>
    <property type="match status" value="1"/>
</dbReference>
<dbReference type="AlphaFoldDB" id="A0A231GVV7"/>
<accession>A0A231GVV7</accession>
<feature type="transmembrane region" description="Helical" evidence="1">
    <location>
        <begin position="87"/>
        <end position="112"/>
    </location>
</feature>
<proteinExistence type="predicted"/>
<gene>
    <name evidence="3" type="ORF">B7C42_07183</name>
</gene>
<comment type="caution">
    <text evidence="3">The sequence shown here is derived from an EMBL/GenBank/DDBJ whole genome shotgun (WGS) entry which is preliminary data.</text>
</comment>
<evidence type="ECO:0000256" key="1">
    <source>
        <dbReference type="SAM" id="Phobius"/>
    </source>
</evidence>
<keyword evidence="1" id="KW-0472">Membrane</keyword>
<feature type="signal peptide" evidence="2">
    <location>
        <begin position="1"/>
        <end position="19"/>
    </location>
</feature>
<keyword evidence="1" id="KW-1133">Transmembrane helix</keyword>
<feature type="transmembrane region" description="Helical" evidence="1">
    <location>
        <begin position="57"/>
        <end position="75"/>
    </location>
</feature>
<dbReference type="Proteomes" id="UP000215506">
    <property type="component" value="Unassembled WGS sequence"/>
</dbReference>
<dbReference type="RefSeq" id="WP_094028031.1">
    <property type="nucleotide sequence ID" value="NZ_JAAXOR010000002.1"/>
</dbReference>